<dbReference type="InterPro" id="IPR035902">
    <property type="entry name" value="Nuc_phospho_transferase"/>
</dbReference>
<dbReference type="NCBIfam" id="NF004490">
    <property type="entry name" value="PRK05820.1"/>
    <property type="match status" value="1"/>
</dbReference>
<dbReference type="GO" id="GO:0047847">
    <property type="term" value="F:deoxyuridine phosphorylase activity"/>
    <property type="evidence" value="ECO:0007669"/>
    <property type="project" value="RHEA"/>
</dbReference>
<dbReference type="EMBL" id="PDOD01000001">
    <property type="protein sequence ID" value="PYZ94434.1"/>
    <property type="molecule type" value="Genomic_DNA"/>
</dbReference>
<dbReference type="PANTHER" id="PTHR10515">
    <property type="entry name" value="THYMIDINE PHOSPHORYLASE"/>
    <property type="match status" value="1"/>
</dbReference>
<dbReference type="InterPro" id="IPR036320">
    <property type="entry name" value="Glycosyl_Trfase_fam3_N_dom_sf"/>
</dbReference>
<evidence type="ECO:0000256" key="3">
    <source>
        <dbReference type="ARBA" id="ARBA00003877"/>
    </source>
</evidence>
<dbReference type="PROSITE" id="PS00647">
    <property type="entry name" value="THYMID_PHOSPHORYLASE"/>
    <property type="match status" value="1"/>
</dbReference>
<dbReference type="GO" id="GO:0004645">
    <property type="term" value="F:1,4-alpha-oligoglucan phosphorylase activity"/>
    <property type="evidence" value="ECO:0007669"/>
    <property type="project" value="InterPro"/>
</dbReference>
<comment type="catalytic activity">
    <reaction evidence="10">
        <text>uridine + phosphate = alpha-D-ribose 1-phosphate + uracil</text>
        <dbReference type="Rhea" id="RHEA:24388"/>
        <dbReference type="ChEBI" id="CHEBI:16704"/>
        <dbReference type="ChEBI" id="CHEBI:17568"/>
        <dbReference type="ChEBI" id="CHEBI:43474"/>
        <dbReference type="ChEBI" id="CHEBI:57720"/>
        <dbReference type="EC" id="2.4.2.2"/>
    </reaction>
</comment>
<dbReference type="Pfam" id="PF07831">
    <property type="entry name" value="PYNP_C"/>
    <property type="match status" value="1"/>
</dbReference>
<dbReference type="InterPro" id="IPR000053">
    <property type="entry name" value="Thymidine/pyrmidine_PPase"/>
</dbReference>
<dbReference type="InterPro" id="IPR017459">
    <property type="entry name" value="Glycosyl_Trfase_fam3_N_dom"/>
</dbReference>
<name>A0A323TKE8_9BACI</name>
<dbReference type="GO" id="GO:0004850">
    <property type="term" value="F:uridine phosphorylase activity"/>
    <property type="evidence" value="ECO:0007669"/>
    <property type="project" value="RHEA"/>
</dbReference>
<evidence type="ECO:0000256" key="1">
    <source>
        <dbReference type="ARBA" id="ARBA00001066"/>
    </source>
</evidence>
<comment type="catalytic activity">
    <reaction evidence="11">
        <text>thymidine + phosphate = 2-deoxy-alpha-D-ribose 1-phosphate + thymine</text>
        <dbReference type="Rhea" id="RHEA:16037"/>
        <dbReference type="ChEBI" id="CHEBI:17748"/>
        <dbReference type="ChEBI" id="CHEBI:17821"/>
        <dbReference type="ChEBI" id="CHEBI:43474"/>
        <dbReference type="ChEBI" id="CHEBI:57259"/>
        <dbReference type="EC" id="2.4.2.2"/>
    </reaction>
</comment>
<keyword evidence="14" id="KW-1185">Reference proteome</keyword>
<dbReference type="InterPro" id="IPR036566">
    <property type="entry name" value="PYNP-like_C_sf"/>
</dbReference>
<comment type="function">
    <text evidence="3">Catalyzes phosphorolysis of the pyrimidine nucleosides uridine, thymidine and 2'-deoxyuridine with the formation of the corresponding pyrimidine base and ribose-1-phosphate.</text>
</comment>
<dbReference type="InterPro" id="IPR000312">
    <property type="entry name" value="Glycosyl_Trfase_fam3"/>
</dbReference>
<comment type="caution">
    <text evidence="13">The sequence shown here is derived from an EMBL/GenBank/DDBJ whole genome shotgun (WGS) entry which is preliminary data.</text>
</comment>
<evidence type="ECO:0000259" key="12">
    <source>
        <dbReference type="SMART" id="SM00941"/>
    </source>
</evidence>
<evidence type="ECO:0000313" key="13">
    <source>
        <dbReference type="EMBL" id="PYZ94434.1"/>
    </source>
</evidence>
<gene>
    <name evidence="13" type="primary">deoA</name>
    <name evidence="13" type="ORF">CR194_02570</name>
</gene>
<dbReference type="SUPFAM" id="SSF52418">
    <property type="entry name" value="Nucleoside phosphorylase/phosphoribosyltransferase catalytic domain"/>
    <property type="match status" value="1"/>
</dbReference>
<dbReference type="Pfam" id="PF00591">
    <property type="entry name" value="Glycos_transf_3"/>
    <property type="match status" value="1"/>
</dbReference>
<dbReference type="GO" id="GO:0009032">
    <property type="term" value="F:thymidine phosphorylase activity"/>
    <property type="evidence" value="ECO:0007669"/>
    <property type="project" value="TreeGrafter"/>
</dbReference>
<dbReference type="SUPFAM" id="SSF54680">
    <property type="entry name" value="Pyrimidine nucleoside phosphorylase C-terminal domain"/>
    <property type="match status" value="1"/>
</dbReference>
<organism evidence="13 14">
    <name type="scientific">Salipaludibacillus keqinensis</name>
    <dbReference type="NCBI Taxonomy" id="2045207"/>
    <lineage>
        <taxon>Bacteria</taxon>
        <taxon>Bacillati</taxon>
        <taxon>Bacillota</taxon>
        <taxon>Bacilli</taxon>
        <taxon>Bacillales</taxon>
        <taxon>Bacillaceae</taxon>
    </lineage>
</organism>
<evidence type="ECO:0000256" key="4">
    <source>
        <dbReference type="ARBA" id="ARBA00006915"/>
    </source>
</evidence>
<evidence type="ECO:0000256" key="11">
    <source>
        <dbReference type="ARBA" id="ARBA00048525"/>
    </source>
</evidence>
<protein>
    <recommendedName>
        <fullName evidence="7">Pyrimidine-nucleoside phosphorylase</fullName>
        <ecNumber evidence="6">2.4.2.2</ecNumber>
    </recommendedName>
</protein>
<dbReference type="GO" id="GO:0006213">
    <property type="term" value="P:pyrimidine nucleoside metabolic process"/>
    <property type="evidence" value="ECO:0007669"/>
    <property type="project" value="InterPro"/>
</dbReference>
<accession>A0A323TKE8</accession>
<comment type="cofactor">
    <cofactor evidence="2">
        <name>K(+)</name>
        <dbReference type="ChEBI" id="CHEBI:29103"/>
    </cofactor>
</comment>
<dbReference type="GO" id="GO:0005829">
    <property type="term" value="C:cytosol"/>
    <property type="evidence" value="ECO:0007669"/>
    <property type="project" value="TreeGrafter"/>
</dbReference>
<dbReference type="NCBIfam" id="TIGR02644">
    <property type="entry name" value="Y_phosphoryl"/>
    <property type="match status" value="1"/>
</dbReference>
<dbReference type="Pfam" id="PF02885">
    <property type="entry name" value="Glycos_trans_3N"/>
    <property type="match status" value="1"/>
</dbReference>
<evidence type="ECO:0000313" key="14">
    <source>
        <dbReference type="Proteomes" id="UP000248214"/>
    </source>
</evidence>
<dbReference type="Proteomes" id="UP000248214">
    <property type="component" value="Unassembled WGS sequence"/>
</dbReference>
<dbReference type="EC" id="2.4.2.2" evidence="6"/>
<dbReference type="PIRSF" id="PIRSF000478">
    <property type="entry name" value="TP_PyNP"/>
    <property type="match status" value="1"/>
</dbReference>
<evidence type="ECO:0000256" key="8">
    <source>
        <dbReference type="ARBA" id="ARBA00022676"/>
    </source>
</evidence>
<dbReference type="NCBIfam" id="NF004747">
    <property type="entry name" value="PRK06078.1"/>
    <property type="match status" value="1"/>
</dbReference>
<dbReference type="Gene3D" id="3.90.1170.30">
    <property type="entry name" value="Pyrimidine nucleoside phosphorylase-like, C-terminal domain"/>
    <property type="match status" value="1"/>
</dbReference>
<dbReference type="SMART" id="SM00941">
    <property type="entry name" value="PYNP_C"/>
    <property type="match status" value="1"/>
</dbReference>
<evidence type="ECO:0000256" key="7">
    <source>
        <dbReference type="ARBA" id="ARBA00014680"/>
    </source>
</evidence>
<evidence type="ECO:0000256" key="10">
    <source>
        <dbReference type="ARBA" id="ARBA00048453"/>
    </source>
</evidence>
<dbReference type="Gene3D" id="3.40.1030.10">
    <property type="entry name" value="Nucleoside phosphorylase/phosphoribosyltransferase catalytic domain"/>
    <property type="match status" value="1"/>
</dbReference>
<reference evidence="13 14" key="1">
    <citation type="submission" date="2017-10" db="EMBL/GenBank/DDBJ databases">
        <title>Bacillus sp. nov., a halophilic bacterium isolated from a Keqin Lake.</title>
        <authorList>
            <person name="Wang H."/>
        </authorList>
    </citation>
    <scope>NUCLEOTIDE SEQUENCE [LARGE SCALE GENOMIC DNA]</scope>
    <source>
        <strain evidence="13 14">KQ-12</strain>
    </source>
</reference>
<feature type="domain" description="Pyrimidine nucleoside phosphorylase C-terminal" evidence="12">
    <location>
        <begin position="345"/>
        <end position="418"/>
    </location>
</feature>
<evidence type="ECO:0000256" key="5">
    <source>
        <dbReference type="ARBA" id="ARBA00011738"/>
    </source>
</evidence>
<sequence length="433" mass="46249">MRMVDLIEKKRNGKSHSKEEIEFIIDGYSNDTIPDYQISAWAMAIYFQDMNQQERAFLTDAIVQSGDTIDLSAIEGVKVDKHSTGGVGDTTTLVLAPLVASLGVPVAKMSGRGLGHTGGTIDKLEAIPGFSVEISNQQFIDLVNTNKAAVIGQTQNLTPADKKLYGLRDVTATVNSIPLIASSIMSKKIASGADAIVLDVKTGAGAFMKELSESKELAEAMVRIGNNLGRQTSAVISDMSQPLGFMIGNALEVKEAIDTLKGHGPEDLTELCMTLGSHMVVLANKASTLTEARELLQEAISSGKALEQFKVFIESQNGDSSVIDEPEKLPQAKYKVDVLAESEGYISGIVADQIGTAAMLLGAGRATKTSEIDLAVGIELRKKIGDKVQKGEPLVTIYANNQDVDASKQKIVASYEISSEKVDVPPLVYDVIS</sequence>
<dbReference type="RefSeq" id="WP_110608067.1">
    <property type="nucleotide sequence ID" value="NZ_PDOD01000001.1"/>
</dbReference>
<dbReference type="OrthoDB" id="9763887at2"/>
<proteinExistence type="inferred from homology"/>
<evidence type="ECO:0000256" key="6">
    <source>
        <dbReference type="ARBA" id="ARBA00011889"/>
    </source>
</evidence>
<dbReference type="FunFam" id="3.40.1030.10:FF:000003">
    <property type="entry name" value="Pyrimidine-nucleoside phosphorylase"/>
    <property type="match status" value="1"/>
</dbReference>
<comment type="similarity">
    <text evidence="4">Belongs to the thymidine/pyrimidine-nucleoside phosphorylase family.</text>
</comment>
<comment type="subunit">
    <text evidence="5">Homodimer.</text>
</comment>
<keyword evidence="8 13" id="KW-0328">Glycosyltransferase</keyword>
<dbReference type="InterPro" id="IPR017872">
    <property type="entry name" value="Pyrmidine_PPase_CS"/>
</dbReference>
<dbReference type="Gene3D" id="1.20.970.10">
    <property type="entry name" value="Transferase, Pyrimidine Nucleoside Phosphorylase, Chain C"/>
    <property type="match status" value="1"/>
</dbReference>
<dbReference type="PANTHER" id="PTHR10515:SF0">
    <property type="entry name" value="THYMIDINE PHOSPHORYLASE"/>
    <property type="match status" value="1"/>
</dbReference>
<keyword evidence="9 13" id="KW-0808">Transferase</keyword>
<evidence type="ECO:0000256" key="9">
    <source>
        <dbReference type="ARBA" id="ARBA00022679"/>
    </source>
</evidence>
<dbReference type="InterPro" id="IPR018090">
    <property type="entry name" value="Pyrmidine_PPas_bac/euk"/>
</dbReference>
<comment type="catalytic activity">
    <reaction evidence="1">
        <text>2'-deoxyuridine + phosphate = 2-deoxy-alpha-D-ribose 1-phosphate + uracil</text>
        <dbReference type="Rhea" id="RHEA:22824"/>
        <dbReference type="ChEBI" id="CHEBI:16450"/>
        <dbReference type="ChEBI" id="CHEBI:17568"/>
        <dbReference type="ChEBI" id="CHEBI:43474"/>
        <dbReference type="ChEBI" id="CHEBI:57259"/>
        <dbReference type="EC" id="2.4.2.2"/>
    </reaction>
</comment>
<dbReference type="SUPFAM" id="SSF47648">
    <property type="entry name" value="Nucleoside phosphorylase/phosphoribosyltransferase N-terminal domain"/>
    <property type="match status" value="1"/>
</dbReference>
<dbReference type="GO" id="GO:0006206">
    <property type="term" value="P:pyrimidine nucleobase metabolic process"/>
    <property type="evidence" value="ECO:0007669"/>
    <property type="project" value="InterPro"/>
</dbReference>
<evidence type="ECO:0000256" key="2">
    <source>
        <dbReference type="ARBA" id="ARBA00001958"/>
    </source>
</evidence>
<dbReference type="InterPro" id="IPR013102">
    <property type="entry name" value="PYNP_C"/>
</dbReference>
<dbReference type="AlphaFoldDB" id="A0A323TKE8"/>